<sequence length="111" mass="12367">MSSHCMAVAALPRRIPDHEASARNLSLEGAWLVFLKLQLAFIWHLALVHSPLGSLPQATALQEKDQGWISQQSDVSQSNFIKTGVELSWIRARKPIFGVDDFVAPEARQHP</sequence>
<keyword evidence="2" id="KW-1185">Reference proteome</keyword>
<gene>
    <name evidence="1" type="ORF">JD844_013636</name>
</gene>
<evidence type="ECO:0008006" key="3">
    <source>
        <dbReference type="Google" id="ProtNLM"/>
    </source>
</evidence>
<evidence type="ECO:0000313" key="2">
    <source>
        <dbReference type="Proteomes" id="UP000826234"/>
    </source>
</evidence>
<name>A0ABQ7TMD6_PHRPL</name>
<proteinExistence type="predicted"/>
<organism evidence="1 2">
    <name type="scientific">Phrynosoma platyrhinos</name>
    <name type="common">Desert horned lizard</name>
    <dbReference type="NCBI Taxonomy" id="52577"/>
    <lineage>
        <taxon>Eukaryota</taxon>
        <taxon>Metazoa</taxon>
        <taxon>Chordata</taxon>
        <taxon>Craniata</taxon>
        <taxon>Vertebrata</taxon>
        <taxon>Euteleostomi</taxon>
        <taxon>Lepidosauria</taxon>
        <taxon>Squamata</taxon>
        <taxon>Bifurcata</taxon>
        <taxon>Unidentata</taxon>
        <taxon>Episquamata</taxon>
        <taxon>Toxicofera</taxon>
        <taxon>Iguania</taxon>
        <taxon>Phrynosomatidae</taxon>
        <taxon>Phrynosomatinae</taxon>
        <taxon>Phrynosoma</taxon>
    </lineage>
</organism>
<comment type="caution">
    <text evidence="1">The sequence shown here is derived from an EMBL/GenBank/DDBJ whole genome shotgun (WGS) entry which is preliminary data.</text>
</comment>
<accession>A0ABQ7TMD6</accession>
<dbReference type="Proteomes" id="UP000826234">
    <property type="component" value="Unassembled WGS sequence"/>
</dbReference>
<protein>
    <recommendedName>
        <fullName evidence="3">Parathyroid hormone 2</fullName>
    </recommendedName>
</protein>
<reference evidence="1 2" key="1">
    <citation type="journal article" date="2022" name="Gigascience">
        <title>A chromosome-level genome assembly and annotation of the desert horned lizard, Phrynosoma platyrhinos, provides insight into chromosomal rearrangements among reptiles.</title>
        <authorList>
            <person name="Koochekian N."/>
            <person name="Ascanio A."/>
            <person name="Farleigh K."/>
            <person name="Card D.C."/>
            <person name="Schield D.R."/>
            <person name="Castoe T.A."/>
            <person name="Jezkova T."/>
        </authorList>
    </citation>
    <scope>NUCLEOTIDE SEQUENCE [LARGE SCALE GENOMIC DNA]</scope>
    <source>
        <strain evidence="1">NK-2021</strain>
    </source>
</reference>
<dbReference type="EMBL" id="JAIPUX010000439">
    <property type="protein sequence ID" value="KAH0630531.1"/>
    <property type="molecule type" value="Genomic_DNA"/>
</dbReference>
<evidence type="ECO:0000313" key="1">
    <source>
        <dbReference type="EMBL" id="KAH0630531.1"/>
    </source>
</evidence>